<gene>
    <name evidence="2" type="ORF">CLUMA_CG007982</name>
</gene>
<proteinExistence type="predicted"/>
<evidence type="ECO:0000256" key="1">
    <source>
        <dbReference type="SAM" id="SignalP"/>
    </source>
</evidence>
<dbReference type="Proteomes" id="UP000183832">
    <property type="component" value="Unassembled WGS sequence"/>
</dbReference>
<feature type="signal peptide" evidence="1">
    <location>
        <begin position="1"/>
        <end position="24"/>
    </location>
</feature>
<reference evidence="2 3" key="1">
    <citation type="submission" date="2015-04" db="EMBL/GenBank/DDBJ databases">
        <authorList>
            <person name="Syromyatnikov M.Y."/>
            <person name="Popov V.N."/>
        </authorList>
    </citation>
    <scope>NUCLEOTIDE SEQUENCE [LARGE SCALE GENOMIC DNA]</scope>
</reference>
<dbReference type="AlphaFoldDB" id="A0A1J1I4G3"/>
<evidence type="ECO:0000313" key="2">
    <source>
        <dbReference type="EMBL" id="CRK94476.1"/>
    </source>
</evidence>
<feature type="chain" id="PRO_5012023522" evidence="1">
    <location>
        <begin position="25"/>
        <end position="213"/>
    </location>
</feature>
<keyword evidence="3" id="KW-1185">Reference proteome</keyword>
<dbReference type="EMBL" id="CVRI01000039">
    <property type="protein sequence ID" value="CRK94476.1"/>
    <property type="molecule type" value="Genomic_DNA"/>
</dbReference>
<accession>A0A1J1I4G3</accession>
<keyword evidence="1" id="KW-0732">Signal</keyword>
<organism evidence="2 3">
    <name type="scientific">Clunio marinus</name>
    <dbReference type="NCBI Taxonomy" id="568069"/>
    <lineage>
        <taxon>Eukaryota</taxon>
        <taxon>Metazoa</taxon>
        <taxon>Ecdysozoa</taxon>
        <taxon>Arthropoda</taxon>
        <taxon>Hexapoda</taxon>
        <taxon>Insecta</taxon>
        <taxon>Pterygota</taxon>
        <taxon>Neoptera</taxon>
        <taxon>Endopterygota</taxon>
        <taxon>Diptera</taxon>
        <taxon>Nematocera</taxon>
        <taxon>Chironomoidea</taxon>
        <taxon>Chironomidae</taxon>
        <taxon>Clunio</taxon>
    </lineage>
</organism>
<sequence>MFIPSETCAELFFLTFFLINAAKGFQKTEGKCGCLITTGWKINKLKPPPTSNLVPKCVTQALTKRDITFRCHLNFLHFYILQMLSLNRKWIISSTNVSQNDPLKLFLELILFFKNVAIVKRNINETYAIMFLVWNENLYQIEINDEVLFEFSFTMGLNFTFYLFTQILKEKIDFHPNETKQSQPTQRRNQQNIQPKIGYSDLNFTSNNSHLLL</sequence>
<evidence type="ECO:0000313" key="3">
    <source>
        <dbReference type="Proteomes" id="UP000183832"/>
    </source>
</evidence>
<name>A0A1J1I4G3_9DIPT</name>
<protein>
    <submittedName>
        <fullName evidence="2">CLUMA_CG007982, isoform A</fullName>
    </submittedName>
</protein>